<evidence type="ECO:0000313" key="2">
    <source>
        <dbReference type="Proteomes" id="UP000272247"/>
    </source>
</evidence>
<dbReference type="EMBL" id="KY210139">
    <property type="protein sequence ID" value="APQ41940.1"/>
    <property type="molecule type" value="Genomic_DNA"/>
</dbReference>
<name>A0A3G1GLI2_9CAUD</name>
<reference evidence="1 2" key="1">
    <citation type="submission" date="2016-11" db="EMBL/GenBank/DDBJ databases">
        <authorList>
            <person name="Gasic K."/>
        </authorList>
    </citation>
    <scope>NUCLEOTIDE SEQUENCE [LARGE SCALE GENOMIC DNA]</scope>
</reference>
<accession>A0A3G1GLI2</accession>
<organism evidence="1 2">
    <name type="scientific">Xanthomonas phage KPhi1</name>
    <dbReference type="NCBI Taxonomy" id="1927017"/>
    <lineage>
        <taxon>Viruses</taxon>
        <taxon>Duplodnaviria</taxon>
        <taxon>Heunggongvirae</taxon>
        <taxon>Uroviricota</taxon>
        <taxon>Caudoviricetes</taxon>
        <taxon>Kantovirinae</taxon>
        <taxon>Beograduvirus</taxon>
        <taxon>Beograduvirus KPhi1</taxon>
    </lineage>
</organism>
<protein>
    <submittedName>
        <fullName evidence="1">Uncharacterized protein</fullName>
    </submittedName>
</protein>
<sequence length="101" mass="11541">MSIYQIPETPNTANEPLMTVAQAVTALRQHRPDLPDLDIGTLNRLGRDCSLYARVKHRPTGVVEVVGKRWPTEKSYTFDTLREAFRLHPATRDYVPQEVHS</sequence>
<dbReference type="Proteomes" id="UP000272247">
    <property type="component" value="Segment"/>
</dbReference>
<evidence type="ECO:0000313" key="1">
    <source>
        <dbReference type="EMBL" id="APQ41940.1"/>
    </source>
</evidence>
<proteinExistence type="predicted"/>
<gene>
    <name evidence="1" type="ORF">K1pha_61</name>
</gene>
<keyword evidence="2" id="KW-1185">Reference proteome</keyword>